<dbReference type="Pfam" id="PF07715">
    <property type="entry name" value="Plug"/>
    <property type="match status" value="1"/>
</dbReference>
<organism evidence="15 16">
    <name type="scientific">Thiorhodovibrio winogradskyi</name>
    <dbReference type="NCBI Taxonomy" id="77007"/>
    <lineage>
        <taxon>Bacteria</taxon>
        <taxon>Pseudomonadati</taxon>
        <taxon>Pseudomonadota</taxon>
        <taxon>Gammaproteobacteria</taxon>
        <taxon>Chromatiales</taxon>
        <taxon>Chromatiaceae</taxon>
        <taxon>Thiorhodovibrio</taxon>
    </lineage>
</organism>
<evidence type="ECO:0000313" key="15">
    <source>
        <dbReference type="EMBL" id="WPL17091.1"/>
    </source>
</evidence>
<evidence type="ECO:0000313" key="16">
    <source>
        <dbReference type="Proteomes" id="UP001432180"/>
    </source>
</evidence>
<evidence type="ECO:0000256" key="12">
    <source>
        <dbReference type="RuleBase" id="RU003357"/>
    </source>
</evidence>
<dbReference type="Proteomes" id="UP001432180">
    <property type="component" value="Chromosome"/>
</dbReference>
<evidence type="ECO:0000256" key="4">
    <source>
        <dbReference type="ARBA" id="ARBA00022452"/>
    </source>
</evidence>
<dbReference type="PANTHER" id="PTHR30069:SF41">
    <property type="entry name" value="HEME_HEMOPEXIN UTILIZATION PROTEIN C"/>
    <property type="match status" value="1"/>
</dbReference>
<keyword evidence="4 10" id="KW-1134">Transmembrane beta strand</keyword>
<name>A0ABZ0S7Z1_9GAMM</name>
<dbReference type="PROSITE" id="PS52016">
    <property type="entry name" value="TONB_DEPENDENT_REC_3"/>
    <property type="match status" value="1"/>
</dbReference>
<protein>
    <submittedName>
        <fullName evidence="15">Heme/hemopexin utilization protein C</fullName>
    </submittedName>
</protein>
<feature type="short sequence motif" description="TonB C-terminal box" evidence="11">
    <location>
        <begin position="684"/>
        <end position="701"/>
    </location>
</feature>
<comment type="subcellular location">
    <subcellularLocation>
        <location evidence="1 10">Cell outer membrane</location>
        <topology evidence="1 10">Multi-pass membrane protein</topology>
    </subcellularLocation>
</comment>
<evidence type="ECO:0000259" key="14">
    <source>
        <dbReference type="Pfam" id="PF07715"/>
    </source>
</evidence>
<accession>A0ABZ0S7Z1</accession>
<keyword evidence="7 12" id="KW-0798">TonB box</keyword>
<proteinExistence type="inferred from homology"/>
<dbReference type="EMBL" id="CP121472">
    <property type="protein sequence ID" value="WPL17091.1"/>
    <property type="molecule type" value="Genomic_DNA"/>
</dbReference>
<keyword evidence="8 10" id="KW-0472">Membrane</keyword>
<dbReference type="RefSeq" id="WP_328987605.1">
    <property type="nucleotide sequence ID" value="NZ_CP121472.1"/>
</dbReference>
<feature type="domain" description="TonB-dependent receptor-like beta-barrel" evidence="13">
    <location>
        <begin position="251"/>
        <end position="674"/>
    </location>
</feature>
<evidence type="ECO:0000256" key="2">
    <source>
        <dbReference type="ARBA" id="ARBA00009810"/>
    </source>
</evidence>
<evidence type="ECO:0000256" key="7">
    <source>
        <dbReference type="ARBA" id="ARBA00023077"/>
    </source>
</evidence>
<dbReference type="InterPro" id="IPR037066">
    <property type="entry name" value="Plug_dom_sf"/>
</dbReference>
<evidence type="ECO:0000256" key="8">
    <source>
        <dbReference type="ARBA" id="ARBA00023136"/>
    </source>
</evidence>
<evidence type="ECO:0000256" key="6">
    <source>
        <dbReference type="ARBA" id="ARBA00022729"/>
    </source>
</evidence>
<sequence>MIRVNQPGAFDQSRMLGQIRRCEIPRWFVGLALGIWLSVPLGPARAETDSQAILPTLTVTATKSERALASLPESVSVVPREQFERFQPDDLGGVLKGLPNVAIGGGPRGIGQQIAVRGLSDERLLFLLDGARQDFSRAHNARLFIDPELLRQVDVVRGPASALWGSGALGGVIALETLDGAELLAPGQSLGGRVKTGYQDGDGQWLGSTMLYGANDQGWDGLLSLSGRQAGDMRLGDGADLAHSGFRELSGLGKVNWRPDGRNGFGISVLAGEIDGEVPSNPQTEATDDNLVDRTTRQSHIALRYEREQPLNTWLQPSLLLYRNHTDIDERRLFDGRHDQTDFETLGLDLRNRALLGGDGPWSHVLTMGLDAYRNRAEATRDGEARDSYPDGRTQVVGLYLQDEISLGERWTLIPGLRWDNYRSEADAADIADNQDSAFWVKFGVNVALTDWLSLQALYNEAFRAPSISELFVSGVHFTCGPGCANLFVPNPNLKPEKAHNTELGLRLHRDGLLTPADRGDLRVAVFRNDVDDFIDQIVDFSMHPVPGNPGRGGVTGFVNVGSARLQGFEVEASYQAPRWFANANYGQTRGEDRHSGEPLSAIEPDQLTLQAGLRFPMRDIDLGARARLVAAQNRVPEGGTPSDAYQLYDLWLSWNPASGRGQGPSLNLAVDNLLDADYQPYLSALPGPGRNIKLTLAYRF</sequence>
<keyword evidence="3 10" id="KW-0813">Transport</keyword>
<dbReference type="SUPFAM" id="SSF56935">
    <property type="entry name" value="Porins"/>
    <property type="match status" value="1"/>
</dbReference>
<dbReference type="NCBIfam" id="TIGR01786">
    <property type="entry name" value="TonB-hemlactrns"/>
    <property type="match status" value="1"/>
</dbReference>
<dbReference type="InterPro" id="IPR010917">
    <property type="entry name" value="TonB_rcpt_CS"/>
</dbReference>
<dbReference type="PANTHER" id="PTHR30069">
    <property type="entry name" value="TONB-DEPENDENT OUTER MEMBRANE RECEPTOR"/>
    <property type="match status" value="1"/>
</dbReference>
<dbReference type="Gene3D" id="2.40.170.20">
    <property type="entry name" value="TonB-dependent receptor, beta-barrel domain"/>
    <property type="match status" value="1"/>
</dbReference>
<evidence type="ECO:0000256" key="11">
    <source>
        <dbReference type="PROSITE-ProRule" id="PRU10144"/>
    </source>
</evidence>
<keyword evidence="9 10" id="KW-0998">Cell outer membrane</keyword>
<evidence type="ECO:0000259" key="13">
    <source>
        <dbReference type="Pfam" id="PF00593"/>
    </source>
</evidence>
<keyword evidence="6" id="KW-0732">Signal</keyword>
<evidence type="ECO:0000256" key="3">
    <source>
        <dbReference type="ARBA" id="ARBA00022448"/>
    </source>
</evidence>
<dbReference type="InterPro" id="IPR012910">
    <property type="entry name" value="Plug_dom"/>
</dbReference>
<dbReference type="PROSITE" id="PS01156">
    <property type="entry name" value="TONB_DEPENDENT_REC_2"/>
    <property type="match status" value="1"/>
</dbReference>
<dbReference type="InterPro" id="IPR036942">
    <property type="entry name" value="Beta-barrel_TonB_sf"/>
</dbReference>
<evidence type="ECO:0000256" key="10">
    <source>
        <dbReference type="PROSITE-ProRule" id="PRU01360"/>
    </source>
</evidence>
<reference evidence="15 16" key="1">
    <citation type="journal article" date="2023" name="Microorganisms">
        <title>Thiorhodovibrio frisius and Trv. litoralis spp. nov., Two Novel Members from a Clade of Fastidious Purple Sulfur Bacteria That Exhibit Unique Red-Shifted Light-Harvesting Capabilities.</title>
        <authorList>
            <person name="Methner A."/>
            <person name="Kuzyk S.B."/>
            <person name="Petersen J."/>
            <person name="Bauer S."/>
            <person name="Brinkmann H."/>
            <person name="Sichau K."/>
            <person name="Wanner G."/>
            <person name="Wolf J."/>
            <person name="Neumann-Schaal M."/>
            <person name="Henke P."/>
            <person name="Tank M."/>
            <person name="Sproer C."/>
            <person name="Bunk B."/>
            <person name="Overmann J."/>
        </authorList>
    </citation>
    <scope>NUCLEOTIDE SEQUENCE [LARGE SCALE GENOMIC DNA]</scope>
    <source>
        <strain evidence="15 16">DSM 6702</strain>
    </source>
</reference>
<comment type="similarity">
    <text evidence="2 10 12">Belongs to the TonB-dependent receptor family.</text>
</comment>
<evidence type="ECO:0000256" key="1">
    <source>
        <dbReference type="ARBA" id="ARBA00004571"/>
    </source>
</evidence>
<feature type="domain" description="TonB-dependent receptor plug" evidence="14">
    <location>
        <begin position="69"/>
        <end position="172"/>
    </location>
</feature>
<dbReference type="InterPro" id="IPR010949">
    <property type="entry name" value="TonB_Hb/transfer/lactofer_rcpt"/>
</dbReference>
<dbReference type="NCBIfam" id="TIGR01785">
    <property type="entry name" value="TonB-hemin"/>
    <property type="match status" value="1"/>
</dbReference>
<dbReference type="CDD" id="cd01347">
    <property type="entry name" value="ligand_gated_channel"/>
    <property type="match status" value="1"/>
</dbReference>
<dbReference type="Pfam" id="PF00593">
    <property type="entry name" value="TonB_dep_Rec_b-barrel"/>
    <property type="match status" value="1"/>
</dbReference>
<dbReference type="Gene3D" id="2.170.130.10">
    <property type="entry name" value="TonB-dependent receptor, plug domain"/>
    <property type="match status" value="1"/>
</dbReference>
<dbReference type="InterPro" id="IPR000531">
    <property type="entry name" value="Beta-barrel_TonB"/>
</dbReference>
<dbReference type="InterPro" id="IPR039426">
    <property type="entry name" value="TonB-dep_rcpt-like"/>
</dbReference>
<evidence type="ECO:0000256" key="5">
    <source>
        <dbReference type="ARBA" id="ARBA00022692"/>
    </source>
</evidence>
<keyword evidence="16" id="KW-1185">Reference proteome</keyword>
<gene>
    <name evidence="15" type="primary">hxuC</name>
    <name evidence="15" type="ORF">Thiowin_02077</name>
</gene>
<evidence type="ECO:0000256" key="9">
    <source>
        <dbReference type="ARBA" id="ARBA00023237"/>
    </source>
</evidence>
<keyword evidence="5 10" id="KW-0812">Transmembrane</keyword>
<dbReference type="InterPro" id="IPR011276">
    <property type="entry name" value="TonB_haem/Hb_rcpt"/>
</dbReference>